<organism evidence="1 2">
    <name type="scientific">Gossypium armourianum</name>
    <dbReference type="NCBI Taxonomy" id="34283"/>
    <lineage>
        <taxon>Eukaryota</taxon>
        <taxon>Viridiplantae</taxon>
        <taxon>Streptophyta</taxon>
        <taxon>Embryophyta</taxon>
        <taxon>Tracheophyta</taxon>
        <taxon>Spermatophyta</taxon>
        <taxon>Magnoliopsida</taxon>
        <taxon>eudicotyledons</taxon>
        <taxon>Gunneridae</taxon>
        <taxon>Pentapetalae</taxon>
        <taxon>rosids</taxon>
        <taxon>malvids</taxon>
        <taxon>Malvales</taxon>
        <taxon>Malvaceae</taxon>
        <taxon>Malvoideae</taxon>
        <taxon>Gossypium</taxon>
    </lineage>
</organism>
<name>A0A7J9IIN6_9ROSI</name>
<protein>
    <submittedName>
        <fullName evidence="1">Uncharacterized protein</fullName>
    </submittedName>
</protein>
<dbReference type="EMBL" id="JABFAE010000001">
    <property type="protein sequence ID" value="MBA0821989.1"/>
    <property type="molecule type" value="Genomic_DNA"/>
</dbReference>
<dbReference type="AlphaFoldDB" id="A0A7J9IIN6"/>
<evidence type="ECO:0000313" key="2">
    <source>
        <dbReference type="Proteomes" id="UP000593575"/>
    </source>
</evidence>
<proteinExistence type="predicted"/>
<accession>A0A7J9IIN6</accession>
<reference evidence="1 2" key="1">
    <citation type="journal article" date="2019" name="Genome Biol. Evol.">
        <title>Insights into the evolution of the New World diploid cottons (Gossypium, subgenus Houzingenia) based on genome sequencing.</title>
        <authorList>
            <person name="Grover C.E."/>
            <person name="Arick M.A. 2nd"/>
            <person name="Thrash A."/>
            <person name="Conover J.L."/>
            <person name="Sanders W.S."/>
            <person name="Peterson D.G."/>
            <person name="Frelichowski J.E."/>
            <person name="Scheffler J.A."/>
            <person name="Scheffler B.E."/>
            <person name="Wendel J.F."/>
        </authorList>
    </citation>
    <scope>NUCLEOTIDE SEQUENCE [LARGE SCALE GENOMIC DNA]</scope>
    <source>
        <strain evidence="1">6</strain>
        <tissue evidence="1">Leaf</tissue>
    </source>
</reference>
<comment type="caution">
    <text evidence="1">The sequence shown here is derived from an EMBL/GenBank/DDBJ whole genome shotgun (WGS) entry which is preliminary data.</text>
</comment>
<dbReference type="Proteomes" id="UP000593575">
    <property type="component" value="Unassembled WGS sequence"/>
</dbReference>
<sequence>MVHIAVMVAIMQLHKCPRQFHKLPVMVFTRLQHIQCRAFLSKVMPNQLLPRL</sequence>
<evidence type="ECO:0000313" key="1">
    <source>
        <dbReference type="EMBL" id="MBA0821989.1"/>
    </source>
</evidence>
<gene>
    <name evidence="1" type="ORF">Goarm_018811</name>
</gene>
<keyword evidence="2" id="KW-1185">Reference proteome</keyword>